<dbReference type="EMBL" id="JAUTAL010000001">
    <property type="protein sequence ID" value="MDQ1096780.1"/>
    <property type="molecule type" value="Genomic_DNA"/>
</dbReference>
<dbReference type="Pfam" id="PF09844">
    <property type="entry name" value="DUF2071"/>
    <property type="match status" value="1"/>
</dbReference>
<sequence>MNFLKAEWRKLVIFNYEIDPEILIPYLPEGTDLDFYQGTCYVSLVGFMFLNTRLLGVSVPFHRNFEEVNLRFYVKKKEGSDWKRGVVFIKEIVPKPALSLVANSVYKEHYQTLPMNNAMKANGDELQVRYSWKYRSWHSMEVIAENRVLPMESDSEFEFITEHYYGFYEDEKQDFGI</sequence>
<dbReference type="InterPro" id="IPR018644">
    <property type="entry name" value="DUF2071"/>
</dbReference>
<comment type="caution">
    <text evidence="1">The sequence shown here is derived from an EMBL/GenBank/DDBJ whole genome shotgun (WGS) entry which is preliminary data.</text>
</comment>
<keyword evidence="2" id="KW-1185">Reference proteome</keyword>
<gene>
    <name evidence="1" type="ORF">QE404_001927</name>
</gene>
<organism evidence="1 2">
    <name type="scientific">Chryseobacterium camelliae</name>
    <dbReference type="NCBI Taxonomy" id="1265445"/>
    <lineage>
        <taxon>Bacteria</taxon>
        <taxon>Pseudomonadati</taxon>
        <taxon>Bacteroidota</taxon>
        <taxon>Flavobacteriia</taxon>
        <taxon>Flavobacteriales</taxon>
        <taxon>Weeksellaceae</taxon>
        <taxon>Chryseobacterium group</taxon>
        <taxon>Chryseobacterium</taxon>
    </lineage>
</organism>
<evidence type="ECO:0000313" key="2">
    <source>
        <dbReference type="Proteomes" id="UP001225072"/>
    </source>
</evidence>
<protein>
    <submittedName>
        <fullName evidence="1">Uncharacterized protein YqjF (DUF2071 family)</fullName>
    </submittedName>
</protein>
<accession>A0ABU0TI91</accession>
<dbReference type="PANTHER" id="PTHR39186:SF1">
    <property type="entry name" value="DUF2071 DOMAIN-CONTAINING PROTEIN"/>
    <property type="match status" value="1"/>
</dbReference>
<dbReference type="PANTHER" id="PTHR39186">
    <property type="entry name" value="DUF2071 FAMILY PROTEIN"/>
    <property type="match status" value="1"/>
</dbReference>
<evidence type="ECO:0000313" key="1">
    <source>
        <dbReference type="EMBL" id="MDQ1096780.1"/>
    </source>
</evidence>
<name>A0ABU0TI91_9FLAO</name>
<dbReference type="RefSeq" id="WP_307449742.1">
    <property type="nucleotide sequence ID" value="NZ_JAUTAL010000001.1"/>
</dbReference>
<reference evidence="1 2" key="1">
    <citation type="submission" date="2023-07" db="EMBL/GenBank/DDBJ databases">
        <title>Functional and genomic diversity of the sorghum phyllosphere microbiome.</title>
        <authorList>
            <person name="Shade A."/>
        </authorList>
    </citation>
    <scope>NUCLEOTIDE SEQUENCE [LARGE SCALE GENOMIC DNA]</scope>
    <source>
        <strain evidence="1 2">SORGH_AS_1064</strain>
    </source>
</reference>
<proteinExistence type="predicted"/>
<dbReference type="Proteomes" id="UP001225072">
    <property type="component" value="Unassembled WGS sequence"/>
</dbReference>